<organism evidence="13">
    <name type="scientific">Compsopogon caeruleus</name>
    <dbReference type="NCBI Taxonomy" id="31354"/>
    <lineage>
        <taxon>Eukaryota</taxon>
        <taxon>Rhodophyta</taxon>
        <taxon>Compsopogonophyceae</taxon>
        <taxon>Compsopogonales</taxon>
        <taxon>Compsopogonaceae</taxon>
        <taxon>Compsopogon</taxon>
    </lineage>
</organism>
<dbReference type="Pfam" id="PF00231">
    <property type="entry name" value="ATP-synt"/>
    <property type="match status" value="1"/>
</dbReference>
<dbReference type="InterPro" id="IPR035968">
    <property type="entry name" value="ATP_synth_F1_ATPase_gsu"/>
</dbReference>
<keyword evidence="7" id="KW-0406">Ion transport</keyword>
<dbReference type="FunFam" id="1.10.287.80:FF:000001">
    <property type="entry name" value="ATP synthase gamma chain"/>
    <property type="match status" value="1"/>
</dbReference>
<reference evidence="13" key="1">
    <citation type="submission" date="2021-01" db="EMBL/GenBank/DDBJ databases">
        <authorList>
            <person name="Corre E."/>
            <person name="Pelletier E."/>
            <person name="Niang G."/>
            <person name="Scheremetjew M."/>
            <person name="Finn R."/>
            <person name="Kale V."/>
            <person name="Holt S."/>
            <person name="Cochrane G."/>
            <person name="Meng A."/>
            <person name="Brown T."/>
            <person name="Cohen L."/>
        </authorList>
    </citation>
    <scope>NUCLEOTIDE SEQUENCE</scope>
    <source>
        <strain evidence="13">SAG 36.94</strain>
    </source>
</reference>
<dbReference type="GO" id="GO:0005743">
    <property type="term" value="C:mitochondrial inner membrane"/>
    <property type="evidence" value="ECO:0007669"/>
    <property type="project" value="UniProtKB-SubCell"/>
</dbReference>
<dbReference type="PANTHER" id="PTHR11693:SF22">
    <property type="entry name" value="ATP SYNTHASE SUBUNIT GAMMA, MITOCHONDRIAL"/>
    <property type="match status" value="1"/>
</dbReference>
<dbReference type="PANTHER" id="PTHR11693">
    <property type="entry name" value="ATP SYNTHASE GAMMA CHAIN"/>
    <property type="match status" value="1"/>
</dbReference>
<evidence type="ECO:0000256" key="3">
    <source>
        <dbReference type="ARBA" id="ARBA00020843"/>
    </source>
</evidence>
<dbReference type="InterPro" id="IPR000131">
    <property type="entry name" value="ATP_synth_F1_gsu"/>
</dbReference>
<dbReference type="SUPFAM" id="SSF52943">
    <property type="entry name" value="ATP synthase (F1-ATPase), gamma subunit"/>
    <property type="match status" value="1"/>
</dbReference>
<evidence type="ECO:0000256" key="9">
    <source>
        <dbReference type="ARBA" id="ARBA00023136"/>
    </source>
</evidence>
<evidence type="ECO:0000256" key="4">
    <source>
        <dbReference type="ARBA" id="ARBA00022448"/>
    </source>
</evidence>
<gene>
    <name evidence="13" type="ORF">CCAE0312_LOCUS1186</name>
</gene>
<dbReference type="Gene3D" id="3.40.1380.10">
    <property type="match status" value="1"/>
</dbReference>
<dbReference type="FunFam" id="3.40.1380.10:FF:000003">
    <property type="entry name" value="ATP synthase subunit gamma"/>
    <property type="match status" value="1"/>
</dbReference>
<keyword evidence="11" id="KW-0066">ATP synthesis</keyword>
<keyword evidence="9" id="KW-0472">Membrane</keyword>
<keyword evidence="5" id="KW-0375">Hydrogen ion transport</keyword>
<name>A0A7S1T760_9RHOD</name>
<keyword evidence="10" id="KW-0139">CF(1)</keyword>
<dbReference type="InterPro" id="IPR023632">
    <property type="entry name" value="ATP_synth_F1_gsu_CS"/>
</dbReference>
<keyword evidence="4" id="KW-0813">Transport</keyword>
<dbReference type="EMBL" id="HBGH01002203">
    <property type="protein sequence ID" value="CAD9225438.1"/>
    <property type="molecule type" value="Transcribed_RNA"/>
</dbReference>
<dbReference type="NCBIfam" id="TIGR01146">
    <property type="entry name" value="ATPsyn_F1gamma"/>
    <property type="match status" value="1"/>
</dbReference>
<evidence type="ECO:0000256" key="10">
    <source>
        <dbReference type="ARBA" id="ARBA00023196"/>
    </source>
</evidence>
<evidence type="ECO:0000256" key="12">
    <source>
        <dbReference type="ARBA" id="ARBA00031066"/>
    </source>
</evidence>
<evidence type="ECO:0000256" key="5">
    <source>
        <dbReference type="ARBA" id="ARBA00022781"/>
    </source>
</evidence>
<comment type="similarity">
    <text evidence="2">Belongs to the ATPase gamma chain family.</text>
</comment>
<dbReference type="Gene3D" id="1.10.287.80">
    <property type="entry name" value="ATP synthase, gamma subunit, helix hairpin domain"/>
    <property type="match status" value="1"/>
</dbReference>
<comment type="subcellular location">
    <subcellularLocation>
        <location evidence="1">Mitochondrion inner membrane</location>
        <topology evidence="1">Peripheral membrane protein</topology>
    </subcellularLocation>
</comment>
<dbReference type="PROSITE" id="PS00153">
    <property type="entry name" value="ATPASE_GAMMA"/>
    <property type="match status" value="1"/>
</dbReference>
<dbReference type="AlphaFoldDB" id="A0A7S1T760"/>
<dbReference type="HAMAP" id="MF_00815">
    <property type="entry name" value="ATP_synth_gamma_bact"/>
    <property type="match status" value="1"/>
</dbReference>
<evidence type="ECO:0000256" key="2">
    <source>
        <dbReference type="ARBA" id="ARBA00007681"/>
    </source>
</evidence>
<keyword evidence="8" id="KW-0496">Mitochondrion</keyword>
<dbReference type="GO" id="GO:0045259">
    <property type="term" value="C:proton-transporting ATP synthase complex"/>
    <property type="evidence" value="ECO:0007669"/>
    <property type="project" value="UniProtKB-KW"/>
</dbReference>
<evidence type="ECO:0000256" key="1">
    <source>
        <dbReference type="ARBA" id="ARBA00004637"/>
    </source>
</evidence>
<evidence type="ECO:0000256" key="6">
    <source>
        <dbReference type="ARBA" id="ARBA00022792"/>
    </source>
</evidence>
<protein>
    <recommendedName>
        <fullName evidence="3">ATP synthase subunit gamma, mitochondrial</fullName>
    </recommendedName>
    <alternativeName>
        <fullName evidence="12">F-ATPase gamma subunit</fullName>
    </alternativeName>
</protein>
<sequence length="337" mass="36573">MAGIVGRRGWVSVVRNGVLGGNGLVCGGHGVVGVVPRASPWMEQGQQVRWANLKAVRARMRSVGSISKITNAMKVVASTKLRVVQRMYDRAGPFSVGMGHFFDRLGEAAEKTVEETSAGPEGVKTKEAIVAITSDRGLCGGVNSAIVKLVKRNVEAHSDRIDATIFLVGDKGKDGLSRVVGKLFAASYKDVFKSPVTFDLASIIAEEISSRSFDTIAICYNKFKSVISQIPTKKNIAGLEFMKANAHLFDEYEFDTDIDNNQVLMDLFEFQLAAQIFGACLENSTSEQAARMAAMDNATRNAKDMLSRLTLLYNRQRQAVITSELIEIISGAEALQG</sequence>
<proteinExistence type="inferred from homology"/>
<dbReference type="GO" id="GO:0046933">
    <property type="term" value="F:proton-transporting ATP synthase activity, rotational mechanism"/>
    <property type="evidence" value="ECO:0007669"/>
    <property type="project" value="InterPro"/>
</dbReference>
<dbReference type="PRINTS" id="PR00126">
    <property type="entry name" value="ATPASEGAMMA"/>
</dbReference>
<accession>A0A7S1T760</accession>
<dbReference type="PIRSF" id="PIRSF039089">
    <property type="entry name" value="ATP_synthase_gamma"/>
    <property type="match status" value="1"/>
</dbReference>
<evidence type="ECO:0000256" key="11">
    <source>
        <dbReference type="ARBA" id="ARBA00023310"/>
    </source>
</evidence>
<evidence type="ECO:0000256" key="7">
    <source>
        <dbReference type="ARBA" id="ARBA00023065"/>
    </source>
</evidence>
<evidence type="ECO:0000256" key="8">
    <source>
        <dbReference type="ARBA" id="ARBA00023128"/>
    </source>
</evidence>
<evidence type="ECO:0000313" key="13">
    <source>
        <dbReference type="EMBL" id="CAD9225438.1"/>
    </source>
</evidence>
<keyword evidence="6" id="KW-0999">Mitochondrion inner membrane</keyword>
<dbReference type="CDD" id="cd12151">
    <property type="entry name" value="F1-ATPase_gamma"/>
    <property type="match status" value="1"/>
</dbReference>